<dbReference type="EMBL" id="PJCJ01000008">
    <property type="protein sequence ID" value="PLV13599.1"/>
    <property type="molecule type" value="Genomic_DNA"/>
</dbReference>
<dbReference type="RefSeq" id="WP_073660143.1">
    <property type="nucleotide sequence ID" value="NZ_PJCJ01000008.1"/>
</dbReference>
<name>A0ABX4U076_PSEDL</name>
<gene>
    <name evidence="5" type="ORF">CXG47_15080</name>
</gene>
<keyword evidence="6" id="KW-1185">Reference proteome</keyword>
<evidence type="ECO:0000313" key="6">
    <source>
        <dbReference type="Proteomes" id="UP000234744"/>
    </source>
</evidence>
<dbReference type="PANTHER" id="PTHR34596:SF2">
    <property type="entry name" value="CHITOPORIN"/>
    <property type="match status" value="1"/>
</dbReference>
<dbReference type="Gene3D" id="2.40.160.10">
    <property type="entry name" value="Porin"/>
    <property type="match status" value="1"/>
</dbReference>
<dbReference type="InterPro" id="IPR023614">
    <property type="entry name" value="Porin_dom_sf"/>
</dbReference>
<evidence type="ECO:0000256" key="4">
    <source>
        <dbReference type="SAM" id="SignalP"/>
    </source>
</evidence>
<accession>A0ABX4U076</accession>
<keyword evidence="3 4" id="KW-0732">Signal</keyword>
<organism evidence="5 6">
    <name type="scientific">Pseudomonas plecoglossicida</name>
    <dbReference type="NCBI Taxonomy" id="70775"/>
    <lineage>
        <taxon>Bacteria</taxon>
        <taxon>Pseudomonadati</taxon>
        <taxon>Pseudomonadota</taxon>
        <taxon>Gammaproteobacteria</taxon>
        <taxon>Pseudomonadales</taxon>
        <taxon>Pseudomonadaceae</taxon>
        <taxon>Pseudomonas</taxon>
    </lineage>
</organism>
<reference evidence="5 6" key="1">
    <citation type="submission" date="2017-12" db="EMBL/GenBank/DDBJ databases">
        <title>Detection of the carbapenemase gene blaVIM-5 in members of the Pseudomonas putida group isolated from polluted Nigerian wetlands.</title>
        <authorList>
            <person name="Adelowo O."/>
            <person name="Vollmers J."/>
            <person name="Maeusezahl I."/>
            <person name="Kaster A.-K."/>
            <person name="Mueller J.A."/>
        </authorList>
    </citation>
    <scope>NUCLEOTIDE SEQUENCE [LARGE SCALE GENOMIC DNA]</scope>
    <source>
        <strain evidence="5 6">MR69</strain>
    </source>
</reference>
<evidence type="ECO:0000256" key="1">
    <source>
        <dbReference type="ARBA" id="ARBA00009075"/>
    </source>
</evidence>
<sequence length="425" mass="47732">MNTPRLIACALLAESVALPIAHADNFLDRSTAYIDFQNYYFDRQFQDNAPPPLKSRYREWAQAINFTYKSDFTEGPVGFGFDVRTLTGIKLDSTPRQSGSGLLPLDSDGRAEDEYSTLGLTAKMRAAKTEINAGQLILNLPLQLSSPARLLPQTFNGVYLHSKDIEGLDFHLGYLDRIKYRDSSNNEKITVSTPNGRFRPAESSGMEFIGADYKVTPELTASLHHAVLKDIYKQQYLGFVHVAPVGGGSLKSDLRLQFSQEDGEARGGPVDNQNLGVIFRYSYKGHRISAGYMQLFGDTAQPYMGRSEPSPVVEGAMATEFINAKERTWQIREDYDFSGVGVPGLSATLWHMRGNGAELPESMGGKNRSERETQAAITYVIQSGPLKDVSVRLRHAWYRNNFEPTATFRDNNEFRINVYYTWKLW</sequence>
<comment type="caution">
    <text evidence="5">The sequence shown here is derived from an EMBL/GenBank/DDBJ whole genome shotgun (WGS) entry which is preliminary data.</text>
</comment>
<comment type="similarity">
    <text evidence="1">Belongs to the outer membrane porin (Opr) (TC 1.B.25) family.</text>
</comment>
<dbReference type="Pfam" id="PF03573">
    <property type="entry name" value="OprD"/>
    <property type="match status" value="1"/>
</dbReference>
<evidence type="ECO:0000256" key="2">
    <source>
        <dbReference type="ARBA" id="ARBA00022448"/>
    </source>
</evidence>
<evidence type="ECO:0000256" key="3">
    <source>
        <dbReference type="ARBA" id="ARBA00022729"/>
    </source>
</evidence>
<keyword evidence="2" id="KW-0813">Transport</keyword>
<dbReference type="PANTHER" id="PTHR34596">
    <property type="entry name" value="CHITOPORIN"/>
    <property type="match status" value="1"/>
</dbReference>
<proteinExistence type="inferred from homology"/>
<evidence type="ECO:0000313" key="5">
    <source>
        <dbReference type="EMBL" id="PLV13599.1"/>
    </source>
</evidence>
<feature type="chain" id="PRO_5047073174" evidence="4">
    <location>
        <begin position="24"/>
        <end position="425"/>
    </location>
</feature>
<dbReference type="Proteomes" id="UP000234744">
    <property type="component" value="Unassembled WGS sequence"/>
</dbReference>
<protein>
    <submittedName>
        <fullName evidence="5">Outer membrane porin, OprD family</fullName>
    </submittedName>
</protein>
<feature type="signal peptide" evidence="4">
    <location>
        <begin position="1"/>
        <end position="23"/>
    </location>
</feature>
<dbReference type="InterPro" id="IPR005318">
    <property type="entry name" value="OM_porin_bac"/>
</dbReference>